<dbReference type="AlphaFoldDB" id="A0A1Y0I286"/>
<protein>
    <recommendedName>
        <fullName evidence="3">START domain-containing protein</fullName>
    </recommendedName>
</protein>
<dbReference type="Proteomes" id="UP000196027">
    <property type="component" value="Chromosome"/>
</dbReference>
<dbReference type="Gene3D" id="3.30.530.20">
    <property type="match status" value="1"/>
</dbReference>
<gene>
    <name evidence="1" type="ORF">OLMES_0505</name>
</gene>
<proteinExistence type="predicted"/>
<keyword evidence="2" id="KW-1185">Reference proteome</keyword>
<evidence type="ECO:0000313" key="2">
    <source>
        <dbReference type="Proteomes" id="UP000196027"/>
    </source>
</evidence>
<dbReference type="SUPFAM" id="SSF55961">
    <property type="entry name" value="Bet v1-like"/>
    <property type="match status" value="1"/>
</dbReference>
<sequence length="225" mass="25591">MMMHQIYHSLIMLSLSCISITGCSMNKTLPPNTIWELEQIDEAGSPFNWRIYSRTHADVAVKEFKIIGEVPYAPMEAINILREQTENSTAYLPEDQGYIKVIKSRSDMLQIYSVFYMPLFFKSRAMCEHFAIQQDPTSGMAKITWHSDWSLCPDSRRDTIQMTLAEGSWRFEPISVKHSKAIYTVHADLGGAIPAFLNDLLIKSGLPNEFEKLGRKPLHGTSKGL</sequence>
<dbReference type="KEGG" id="ome:OLMES_0505"/>
<evidence type="ECO:0008006" key="3">
    <source>
        <dbReference type="Google" id="ProtNLM"/>
    </source>
</evidence>
<dbReference type="RefSeq" id="WP_087459787.1">
    <property type="nucleotide sequence ID" value="NZ_CP021425.1"/>
</dbReference>
<evidence type="ECO:0000313" key="1">
    <source>
        <dbReference type="EMBL" id="ARU54608.1"/>
    </source>
</evidence>
<dbReference type="EMBL" id="CP021425">
    <property type="protein sequence ID" value="ARU54608.1"/>
    <property type="molecule type" value="Genomic_DNA"/>
</dbReference>
<dbReference type="InterPro" id="IPR023393">
    <property type="entry name" value="START-like_dom_sf"/>
</dbReference>
<organism evidence="1 2">
    <name type="scientific">Oleiphilus messinensis</name>
    <dbReference type="NCBI Taxonomy" id="141451"/>
    <lineage>
        <taxon>Bacteria</taxon>
        <taxon>Pseudomonadati</taxon>
        <taxon>Pseudomonadota</taxon>
        <taxon>Gammaproteobacteria</taxon>
        <taxon>Oceanospirillales</taxon>
        <taxon>Oleiphilaceae</taxon>
        <taxon>Oleiphilus</taxon>
    </lineage>
</organism>
<reference evidence="1 2" key="1">
    <citation type="submission" date="2017-05" db="EMBL/GenBank/DDBJ databases">
        <title>Genomic insights into alkan degradation activity of Oleiphilus messinensis.</title>
        <authorList>
            <person name="Kozyavkin S.A."/>
            <person name="Slesarev A.I."/>
            <person name="Golyshin P.N."/>
            <person name="Korzhenkov A."/>
            <person name="Golyshina O.N."/>
            <person name="Toshchakov S.V."/>
        </authorList>
    </citation>
    <scope>NUCLEOTIDE SEQUENCE [LARGE SCALE GENOMIC DNA]</scope>
    <source>
        <strain evidence="1 2">ME102</strain>
    </source>
</reference>
<name>A0A1Y0I286_9GAMM</name>
<dbReference type="OrthoDB" id="5734556at2"/>
<accession>A0A1Y0I286</accession>